<dbReference type="OrthoDB" id="5828847at2"/>
<dbReference type="Gene3D" id="1.10.10.1130">
    <property type="entry name" value="Uncharacterised protein PF10982, DUF2789"/>
    <property type="match status" value="1"/>
</dbReference>
<evidence type="ECO:0000313" key="1">
    <source>
        <dbReference type="EMBL" id="AIS16397.1"/>
    </source>
</evidence>
<protein>
    <recommendedName>
        <fullName evidence="3">DUF2789 domain-containing protein</fullName>
    </recommendedName>
</protein>
<dbReference type="AlphaFoldDB" id="A0A089YPX8"/>
<name>A0A089YPX8_9PSED</name>
<dbReference type="STRING" id="216142.LT40_02855"/>
<evidence type="ECO:0000313" key="2">
    <source>
        <dbReference type="Proteomes" id="UP000029499"/>
    </source>
</evidence>
<gene>
    <name evidence="1" type="ORF">LT40_02855</name>
</gene>
<organism evidence="1 2">
    <name type="scientific">Pseudomonas rhizosphaerae</name>
    <dbReference type="NCBI Taxonomy" id="216142"/>
    <lineage>
        <taxon>Bacteria</taxon>
        <taxon>Pseudomonadati</taxon>
        <taxon>Pseudomonadota</taxon>
        <taxon>Gammaproteobacteria</taxon>
        <taxon>Pseudomonadales</taxon>
        <taxon>Pseudomonadaceae</taxon>
        <taxon>Pseudomonas</taxon>
    </lineage>
</organism>
<dbReference type="InterPro" id="IPR038086">
    <property type="entry name" value="DUF2789_sf"/>
</dbReference>
<dbReference type="Pfam" id="PF10982">
    <property type="entry name" value="DUF2789"/>
    <property type="match status" value="1"/>
</dbReference>
<dbReference type="HOGENOM" id="CLU_177836_0_0_6"/>
<dbReference type="InterPro" id="IPR021250">
    <property type="entry name" value="DUF2789"/>
</dbReference>
<evidence type="ECO:0008006" key="3">
    <source>
        <dbReference type="Google" id="ProtNLM"/>
    </source>
</evidence>
<dbReference type="RefSeq" id="WP_043186230.1">
    <property type="nucleotide sequence ID" value="NZ_CP009533.1"/>
</dbReference>
<dbReference type="KEGG" id="prh:LT40_02855"/>
<accession>A0A089YPX8</accession>
<dbReference type="Proteomes" id="UP000029499">
    <property type="component" value="Chromosome"/>
</dbReference>
<sequence>MDLPNPSLTGLFDQLGLDSDEASIQKFIAEHQLDQDTKLIDAPFWSDQQRSFLKEELHSDAEWAPIVDELNVALHPQA</sequence>
<reference evidence="1 2" key="1">
    <citation type="journal article" date="2015" name="J. Biotechnol.">
        <title>Complete genome sequence of Pseudomonas rhizosphaerae IH5T (=DSM 16299T), a phosphate-solubilizing rhizobacterium for bacterial biofertilizer.</title>
        <authorList>
            <person name="Kwak Y."/>
            <person name="Jung B.K."/>
            <person name="Shin J.H."/>
        </authorList>
    </citation>
    <scope>NUCLEOTIDE SEQUENCE [LARGE SCALE GENOMIC DNA]</scope>
    <source>
        <strain evidence="1">DSM 16299</strain>
    </source>
</reference>
<dbReference type="EMBL" id="CP009533">
    <property type="protein sequence ID" value="AIS16397.1"/>
    <property type="molecule type" value="Genomic_DNA"/>
</dbReference>
<keyword evidence="2" id="KW-1185">Reference proteome</keyword>
<dbReference type="eggNOG" id="COG2040">
    <property type="taxonomic scope" value="Bacteria"/>
</dbReference>
<proteinExistence type="predicted"/>